<keyword evidence="2" id="KW-1185">Reference proteome</keyword>
<organism evidence="1">
    <name type="scientific">Salvia splendens</name>
    <name type="common">Scarlet sage</name>
    <dbReference type="NCBI Taxonomy" id="180675"/>
    <lineage>
        <taxon>Eukaryota</taxon>
        <taxon>Viridiplantae</taxon>
        <taxon>Streptophyta</taxon>
        <taxon>Embryophyta</taxon>
        <taxon>Tracheophyta</taxon>
        <taxon>Spermatophyta</taxon>
        <taxon>Magnoliopsida</taxon>
        <taxon>eudicotyledons</taxon>
        <taxon>Gunneridae</taxon>
        <taxon>Pentapetalae</taxon>
        <taxon>asterids</taxon>
        <taxon>lamiids</taxon>
        <taxon>Lamiales</taxon>
        <taxon>Lamiaceae</taxon>
        <taxon>Nepetoideae</taxon>
        <taxon>Mentheae</taxon>
        <taxon>Salviinae</taxon>
        <taxon>Salvia</taxon>
        <taxon>Salvia subgen. Calosphace</taxon>
        <taxon>core Calosphace</taxon>
    </lineage>
</organism>
<name>A0A8X8Y876_SALSN</name>
<sequence>MDRPRRNACRPSNIGITSAIRDRFFSLGSLFLSSGASLSLSSPEYSRDAGRNWFDVGFAYESFERQQSTLNKSVEDHMGRLLVAVEDLGKKPPDGTVTVTTSKPRGWSLPRSVLVKPVGFDTDAWPKMKIEPPRFSGEGVNLWIKKVQKYYNHNFTSLADRLYLTEFLLDDEAAEWLYIKRRFDPDLYEDSVGRSSCCAATD</sequence>
<dbReference type="EMBL" id="PNBA02000005">
    <property type="protein sequence ID" value="KAG6425330.1"/>
    <property type="molecule type" value="Genomic_DNA"/>
</dbReference>
<dbReference type="AlphaFoldDB" id="A0A8X8Y876"/>
<proteinExistence type="predicted"/>
<reference evidence="1" key="2">
    <citation type="submission" date="2020-08" db="EMBL/GenBank/DDBJ databases">
        <title>Plant Genome Project.</title>
        <authorList>
            <person name="Zhang R.-G."/>
        </authorList>
    </citation>
    <scope>NUCLEOTIDE SEQUENCE</scope>
    <source>
        <strain evidence="1">Huo1</strain>
        <tissue evidence="1">Leaf</tissue>
    </source>
</reference>
<gene>
    <name evidence="1" type="ORF">SASPL_115758</name>
</gene>
<evidence type="ECO:0000313" key="1">
    <source>
        <dbReference type="EMBL" id="KAG6425330.1"/>
    </source>
</evidence>
<evidence type="ECO:0000313" key="2">
    <source>
        <dbReference type="Proteomes" id="UP000298416"/>
    </source>
</evidence>
<reference evidence="1" key="1">
    <citation type="submission" date="2018-01" db="EMBL/GenBank/DDBJ databases">
        <authorList>
            <person name="Mao J.F."/>
        </authorList>
    </citation>
    <scope>NUCLEOTIDE SEQUENCE</scope>
    <source>
        <strain evidence="1">Huo1</strain>
        <tissue evidence="1">Leaf</tissue>
    </source>
</reference>
<protein>
    <submittedName>
        <fullName evidence="1">Uncharacterized protein</fullName>
    </submittedName>
</protein>
<accession>A0A8X8Y876</accession>
<dbReference type="Proteomes" id="UP000298416">
    <property type="component" value="Unassembled WGS sequence"/>
</dbReference>
<comment type="caution">
    <text evidence="1">The sequence shown here is derived from an EMBL/GenBank/DDBJ whole genome shotgun (WGS) entry which is preliminary data.</text>
</comment>